<keyword evidence="2" id="KW-1185">Reference proteome</keyword>
<dbReference type="EMBL" id="PVXO01000068">
    <property type="protein sequence ID" value="PRR77140.1"/>
    <property type="molecule type" value="Genomic_DNA"/>
</dbReference>
<comment type="caution">
    <text evidence="1">The sequence shown here is derived from an EMBL/GenBank/DDBJ whole genome shotgun (WGS) entry which is preliminary data.</text>
</comment>
<dbReference type="RefSeq" id="WP_146127102.1">
    <property type="nucleotide sequence ID" value="NZ_PVXO01000068.1"/>
</dbReference>
<name>A0A2T0B0N7_9CLOT</name>
<gene>
    <name evidence="1" type="ORF">CLLI_25520</name>
</gene>
<protein>
    <submittedName>
        <fullName evidence="1">YtxH-like protein</fullName>
    </submittedName>
</protein>
<evidence type="ECO:0000313" key="2">
    <source>
        <dbReference type="Proteomes" id="UP000239706"/>
    </source>
</evidence>
<dbReference type="AlphaFoldDB" id="A0A2T0B0N7"/>
<sequence>MRTRFLSGMIIGAAATMLLVPEMDRSTQRRIKRVNKQMRNMAGDTYENMVRWMK</sequence>
<reference evidence="1 2" key="1">
    <citation type="submission" date="2018-03" db="EMBL/GenBank/DDBJ databases">
        <title>Genome sequence of Clostridium liquoris DSM 100320.</title>
        <authorList>
            <person name="Poehlein A."/>
            <person name="Daniel R."/>
        </authorList>
    </citation>
    <scope>NUCLEOTIDE SEQUENCE [LARGE SCALE GENOMIC DNA]</scope>
    <source>
        <strain evidence="1 2">DSM 100320</strain>
    </source>
</reference>
<organism evidence="1 2">
    <name type="scientific">Clostridium liquoris</name>
    <dbReference type="NCBI Taxonomy" id="1289519"/>
    <lineage>
        <taxon>Bacteria</taxon>
        <taxon>Bacillati</taxon>
        <taxon>Bacillota</taxon>
        <taxon>Clostridia</taxon>
        <taxon>Eubacteriales</taxon>
        <taxon>Clostridiaceae</taxon>
        <taxon>Clostridium</taxon>
    </lineage>
</organism>
<dbReference type="OrthoDB" id="1934488at2"/>
<evidence type="ECO:0000313" key="1">
    <source>
        <dbReference type="EMBL" id="PRR77140.1"/>
    </source>
</evidence>
<accession>A0A2T0B0N7</accession>
<dbReference type="Proteomes" id="UP000239706">
    <property type="component" value="Unassembled WGS sequence"/>
</dbReference>
<proteinExistence type="predicted"/>